<keyword evidence="1" id="KW-0732">Signal</keyword>
<name>A0ABD1NKG7_9FABA</name>
<feature type="signal peptide" evidence="1">
    <location>
        <begin position="1"/>
        <end position="25"/>
    </location>
</feature>
<gene>
    <name evidence="2" type="ORF">Fmac_002353</name>
</gene>
<reference evidence="2 3" key="1">
    <citation type="submission" date="2024-08" db="EMBL/GenBank/DDBJ databases">
        <title>Insights into the chromosomal genome structure of Flemingia macrophylla.</title>
        <authorList>
            <person name="Ding Y."/>
            <person name="Zhao Y."/>
            <person name="Bi W."/>
            <person name="Wu M."/>
            <person name="Zhao G."/>
            <person name="Gong Y."/>
            <person name="Li W."/>
            <person name="Zhang P."/>
        </authorList>
    </citation>
    <scope>NUCLEOTIDE SEQUENCE [LARGE SCALE GENOMIC DNA]</scope>
    <source>
        <strain evidence="2">DYQJB</strain>
        <tissue evidence="2">Leaf</tissue>
    </source>
</reference>
<dbReference type="EMBL" id="JBGMDY010000001">
    <property type="protein sequence ID" value="KAL2348353.1"/>
    <property type="molecule type" value="Genomic_DNA"/>
</dbReference>
<proteinExistence type="predicted"/>
<keyword evidence="3" id="KW-1185">Reference proteome</keyword>
<comment type="caution">
    <text evidence="2">The sequence shown here is derived from an EMBL/GenBank/DDBJ whole genome shotgun (WGS) entry which is preliminary data.</text>
</comment>
<accession>A0ABD1NKG7</accession>
<sequence>MRPSISLILVLMVLAMTSHILVVNCRVLASQKKATHEPLKDVIPTTSVIKEKANTEDNVNARVLIDSQFHTMSSGPSRRGSGH</sequence>
<evidence type="ECO:0000313" key="3">
    <source>
        <dbReference type="Proteomes" id="UP001603857"/>
    </source>
</evidence>
<evidence type="ECO:0000256" key="1">
    <source>
        <dbReference type="SAM" id="SignalP"/>
    </source>
</evidence>
<evidence type="ECO:0000313" key="2">
    <source>
        <dbReference type="EMBL" id="KAL2348353.1"/>
    </source>
</evidence>
<feature type="chain" id="PRO_5044746372" evidence="1">
    <location>
        <begin position="26"/>
        <end position="83"/>
    </location>
</feature>
<organism evidence="2 3">
    <name type="scientific">Flemingia macrophylla</name>
    <dbReference type="NCBI Taxonomy" id="520843"/>
    <lineage>
        <taxon>Eukaryota</taxon>
        <taxon>Viridiplantae</taxon>
        <taxon>Streptophyta</taxon>
        <taxon>Embryophyta</taxon>
        <taxon>Tracheophyta</taxon>
        <taxon>Spermatophyta</taxon>
        <taxon>Magnoliopsida</taxon>
        <taxon>eudicotyledons</taxon>
        <taxon>Gunneridae</taxon>
        <taxon>Pentapetalae</taxon>
        <taxon>rosids</taxon>
        <taxon>fabids</taxon>
        <taxon>Fabales</taxon>
        <taxon>Fabaceae</taxon>
        <taxon>Papilionoideae</taxon>
        <taxon>50 kb inversion clade</taxon>
        <taxon>NPAAA clade</taxon>
        <taxon>indigoferoid/millettioid clade</taxon>
        <taxon>Phaseoleae</taxon>
        <taxon>Flemingia</taxon>
    </lineage>
</organism>
<dbReference type="AlphaFoldDB" id="A0ABD1NKG7"/>
<protein>
    <submittedName>
        <fullName evidence="2">Uncharacterized protein</fullName>
    </submittedName>
</protein>
<dbReference type="Proteomes" id="UP001603857">
    <property type="component" value="Unassembled WGS sequence"/>
</dbReference>